<evidence type="ECO:0000313" key="2">
    <source>
        <dbReference type="Proteomes" id="UP001054945"/>
    </source>
</evidence>
<gene>
    <name evidence="1" type="ORF">CEXT_295131</name>
</gene>
<proteinExistence type="predicted"/>
<name>A0AAV4XH67_CAEEX</name>
<dbReference type="AlphaFoldDB" id="A0AAV4XH67"/>
<comment type="caution">
    <text evidence="1">The sequence shown here is derived from an EMBL/GenBank/DDBJ whole genome shotgun (WGS) entry which is preliminary data.</text>
</comment>
<sequence length="98" mass="11274">MCTHIYICFSSSFRPEGGNDVLLISSLNQFEIEQKRKKRKTGTLSLSVPRTLKEHGVVNLPGTGKWRTENHLLKGSSFRESIPKRRVDERLRFNGKVM</sequence>
<reference evidence="1 2" key="1">
    <citation type="submission" date="2021-06" db="EMBL/GenBank/DDBJ databases">
        <title>Caerostris extrusa draft genome.</title>
        <authorList>
            <person name="Kono N."/>
            <person name="Arakawa K."/>
        </authorList>
    </citation>
    <scope>NUCLEOTIDE SEQUENCE [LARGE SCALE GENOMIC DNA]</scope>
</reference>
<dbReference type="Proteomes" id="UP001054945">
    <property type="component" value="Unassembled WGS sequence"/>
</dbReference>
<accession>A0AAV4XH67</accession>
<evidence type="ECO:0000313" key="1">
    <source>
        <dbReference type="EMBL" id="GIY93271.1"/>
    </source>
</evidence>
<protein>
    <submittedName>
        <fullName evidence="1">Uncharacterized protein</fullName>
    </submittedName>
</protein>
<keyword evidence="2" id="KW-1185">Reference proteome</keyword>
<organism evidence="1 2">
    <name type="scientific">Caerostris extrusa</name>
    <name type="common">Bark spider</name>
    <name type="synonym">Caerostris bankana</name>
    <dbReference type="NCBI Taxonomy" id="172846"/>
    <lineage>
        <taxon>Eukaryota</taxon>
        <taxon>Metazoa</taxon>
        <taxon>Ecdysozoa</taxon>
        <taxon>Arthropoda</taxon>
        <taxon>Chelicerata</taxon>
        <taxon>Arachnida</taxon>
        <taxon>Araneae</taxon>
        <taxon>Araneomorphae</taxon>
        <taxon>Entelegynae</taxon>
        <taxon>Araneoidea</taxon>
        <taxon>Araneidae</taxon>
        <taxon>Caerostris</taxon>
    </lineage>
</organism>
<dbReference type="EMBL" id="BPLR01017648">
    <property type="protein sequence ID" value="GIY93271.1"/>
    <property type="molecule type" value="Genomic_DNA"/>
</dbReference>